<organism evidence="4 5">
    <name type="scientific">Candidatus Williamhamiltonella defendens</name>
    <dbReference type="NCBI Taxonomy" id="138072"/>
    <lineage>
        <taxon>Bacteria</taxon>
        <taxon>Pseudomonadati</taxon>
        <taxon>Pseudomonadota</taxon>
        <taxon>Gammaproteobacteria</taxon>
        <taxon>Enterobacterales</taxon>
        <taxon>Enterobacteriaceae</taxon>
        <taxon>aphid secondary symbionts</taxon>
        <taxon>Candidatus Williamhamiltonella</taxon>
    </lineage>
</organism>
<dbReference type="SUPFAM" id="SSF89919">
    <property type="entry name" value="Ribosome-binding factor A, RbfA"/>
    <property type="match status" value="1"/>
</dbReference>
<comment type="subunit">
    <text evidence="3">Monomer. Binds 30S ribosomal subunits, but not 50S ribosomal subunits or 70S ribosomes.</text>
</comment>
<dbReference type="InterPro" id="IPR023799">
    <property type="entry name" value="RbfA_dom_sf"/>
</dbReference>
<dbReference type="Gene3D" id="3.30.300.20">
    <property type="match status" value="1"/>
</dbReference>
<dbReference type="HAMAP" id="MF_00003">
    <property type="entry name" value="RbfA"/>
    <property type="match status" value="1"/>
</dbReference>
<dbReference type="PANTHER" id="PTHR33515:SF1">
    <property type="entry name" value="RIBOSOME-BINDING FACTOR A, CHLOROPLASTIC-RELATED"/>
    <property type="match status" value="1"/>
</dbReference>
<evidence type="ECO:0000256" key="1">
    <source>
        <dbReference type="ARBA" id="ARBA00022490"/>
    </source>
</evidence>
<dbReference type="AlphaFoldDB" id="A0A2D3TFX4"/>
<proteinExistence type="inferred from homology"/>
<reference evidence="5" key="1">
    <citation type="submission" date="2016-10" db="EMBL/GenBank/DDBJ databases">
        <authorList>
            <person name="Chevignon G."/>
        </authorList>
    </citation>
    <scope>NUCLEOTIDE SEQUENCE [LARGE SCALE GENOMIC DNA]</scope>
    <source>
        <strain evidence="5">ZA17</strain>
    </source>
</reference>
<keyword evidence="2 3" id="KW-0690">Ribosome biogenesis</keyword>
<dbReference type="EMBL" id="CP017613">
    <property type="protein sequence ID" value="ATW34717.1"/>
    <property type="molecule type" value="Genomic_DNA"/>
</dbReference>
<dbReference type="InterPro" id="IPR015946">
    <property type="entry name" value="KH_dom-like_a/b"/>
</dbReference>
<comment type="subcellular location">
    <subcellularLocation>
        <location evidence="3">Cytoplasm</location>
    </subcellularLocation>
</comment>
<dbReference type="NCBIfam" id="TIGR00082">
    <property type="entry name" value="rbfA"/>
    <property type="match status" value="1"/>
</dbReference>
<reference evidence="5" key="2">
    <citation type="submission" date="2017-11" db="EMBL/GenBank/DDBJ databases">
        <title>PacBio sequencing of new strain of the secondary endosymbiont Candidatus Hamiltonella defensa.</title>
        <authorList>
            <person name="Strand M.R."/>
            <person name="Oliver K."/>
        </authorList>
    </citation>
    <scope>NUCLEOTIDE SEQUENCE [LARGE SCALE GENOMIC DNA]</scope>
    <source>
        <strain evidence="5">ZA17</strain>
    </source>
</reference>
<protein>
    <recommendedName>
        <fullName evidence="3">Ribosome-binding factor A</fullName>
    </recommendedName>
</protein>
<dbReference type="InterPro" id="IPR000238">
    <property type="entry name" value="RbfA"/>
</dbReference>
<gene>
    <name evidence="3" type="primary">rbfA</name>
    <name evidence="4" type="ORF">BJP43_07645</name>
</gene>
<comment type="function">
    <text evidence="3">One of several proteins that assist in the late maturation steps of the functional core of the 30S ribosomal subunit. Associates with free 30S ribosomal subunits (but not with 30S subunits that are part of 70S ribosomes or polysomes). Required for efficient processing of 16S rRNA. May interact with the 5'-terminal helix region of 16S rRNA.</text>
</comment>
<dbReference type="PROSITE" id="PS01319">
    <property type="entry name" value="RBFA"/>
    <property type="match status" value="1"/>
</dbReference>
<evidence type="ECO:0000313" key="4">
    <source>
        <dbReference type="EMBL" id="ATW34717.1"/>
    </source>
</evidence>
<evidence type="ECO:0000313" key="5">
    <source>
        <dbReference type="Proteomes" id="UP000229055"/>
    </source>
</evidence>
<dbReference type="Pfam" id="PF02033">
    <property type="entry name" value="RBFA"/>
    <property type="match status" value="1"/>
</dbReference>
<dbReference type="GO" id="GO:0005829">
    <property type="term" value="C:cytosol"/>
    <property type="evidence" value="ECO:0007669"/>
    <property type="project" value="TreeGrafter"/>
</dbReference>
<dbReference type="RefSeq" id="WP_164703705.1">
    <property type="nucleotide sequence ID" value="NZ_CADIJH010000010.1"/>
</dbReference>
<dbReference type="Proteomes" id="UP000229055">
    <property type="component" value="Chromosome"/>
</dbReference>
<dbReference type="PANTHER" id="PTHR33515">
    <property type="entry name" value="RIBOSOME-BINDING FACTOR A, CHLOROPLASTIC-RELATED"/>
    <property type="match status" value="1"/>
</dbReference>
<evidence type="ECO:0000256" key="3">
    <source>
        <dbReference type="HAMAP-Rule" id="MF_00003"/>
    </source>
</evidence>
<name>A0A2D3TFX4_9ENTR</name>
<dbReference type="FunFam" id="3.30.300.20:FF:000007">
    <property type="entry name" value="Ribosome-binding factor A"/>
    <property type="match status" value="1"/>
</dbReference>
<dbReference type="GO" id="GO:0030490">
    <property type="term" value="P:maturation of SSU-rRNA"/>
    <property type="evidence" value="ECO:0007669"/>
    <property type="project" value="UniProtKB-UniRule"/>
</dbReference>
<evidence type="ECO:0000256" key="2">
    <source>
        <dbReference type="ARBA" id="ARBA00022517"/>
    </source>
</evidence>
<keyword evidence="1 3" id="KW-0963">Cytoplasm</keyword>
<comment type="similarity">
    <text evidence="3">Belongs to the RbfA family.</text>
</comment>
<sequence>MMKEFSRAQRVSHEIQKEIALILQREIKDPRVGMVTVSSVKMSRDLAYAKIFVTFLNDLTENMAPDHHHADGIKALQEASGYIRVLLGKAMCLRIVPHLTFIYDDSLIEGIRMYNLVTHATKSDQKHQKTDSNIKNEI</sequence>
<dbReference type="GO" id="GO:0043024">
    <property type="term" value="F:ribosomal small subunit binding"/>
    <property type="evidence" value="ECO:0007669"/>
    <property type="project" value="TreeGrafter"/>
</dbReference>
<accession>A0A2D3TFX4</accession>
<dbReference type="InterPro" id="IPR020053">
    <property type="entry name" value="Ribosome-bd_factorA_CS"/>
</dbReference>